<evidence type="ECO:0000313" key="2">
    <source>
        <dbReference type="Proteomes" id="UP000540519"/>
    </source>
</evidence>
<reference evidence="1 2" key="1">
    <citation type="journal article" date="2019" name="Mar. Drugs">
        <title>Comparative Genomics and CAZyme Genome Repertoires of Marine Zobellia amurskyensis KMM 3526(T) and Zobellia laminariae KMM 3676(T).</title>
        <authorList>
            <person name="Chernysheva N."/>
            <person name="Bystritskaya E."/>
            <person name="Stenkova A."/>
            <person name="Golovkin I."/>
            <person name="Nedashkovskaya O."/>
            <person name="Isaeva M."/>
        </authorList>
    </citation>
    <scope>NUCLEOTIDE SEQUENCE [LARGE SCALE GENOMIC DNA]</scope>
    <source>
        <strain evidence="1 2">KMM 3526</strain>
    </source>
</reference>
<sequence>NKGSNWEKMTIPSVINSVNNVFVDRNTKDILISTGQRGGSYEEGGVWRSTDKGKTWQQIFKAPFVWQAETSPVDSELIVISAAGQQVSMSGEFMNPGIYLSQNGGDSWKKINKGLGQPDKIVDVRPDPYNKDVLWCAAWGSGWFISYLNGVTEGWAE</sequence>
<dbReference type="Proteomes" id="UP000540519">
    <property type="component" value="Unassembled WGS sequence"/>
</dbReference>
<dbReference type="SUPFAM" id="SSF110296">
    <property type="entry name" value="Oligoxyloglucan reducing end-specific cellobiohydrolase"/>
    <property type="match status" value="1"/>
</dbReference>
<evidence type="ECO:0008006" key="3">
    <source>
        <dbReference type="Google" id="ProtNLM"/>
    </source>
</evidence>
<dbReference type="EMBL" id="RCNR01000042">
    <property type="protein sequence ID" value="MUH37512.1"/>
    <property type="molecule type" value="Genomic_DNA"/>
</dbReference>
<dbReference type="Gene3D" id="2.130.10.10">
    <property type="entry name" value="YVTN repeat-like/Quinoprotein amine dehydrogenase"/>
    <property type="match status" value="1"/>
</dbReference>
<dbReference type="RefSeq" id="WP_420855888.1">
    <property type="nucleotide sequence ID" value="NZ_RCNR01000042.1"/>
</dbReference>
<comment type="caution">
    <text evidence="1">The sequence shown here is derived from an EMBL/GenBank/DDBJ whole genome shotgun (WGS) entry which is preliminary data.</text>
</comment>
<feature type="non-terminal residue" evidence="1">
    <location>
        <position position="1"/>
    </location>
</feature>
<organism evidence="1 2">
    <name type="scientific">Zobellia amurskyensis</name>
    <dbReference type="NCBI Taxonomy" id="248905"/>
    <lineage>
        <taxon>Bacteria</taxon>
        <taxon>Pseudomonadati</taxon>
        <taxon>Bacteroidota</taxon>
        <taxon>Flavobacteriia</taxon>
        <taxon>Flavobacteriales</taxon>
        <taxon>Flavobacteriaceae</taxon>
        <taxon>Zobellia</taxon>
    </lineage>
</organism>
<keyword evidence="2" id="KW-1185">Reference proteome</keyword>
<dbReference type="AlphaFoldDB" id="A0A7X2ZW77"/>
<name>A0A7X2ZW77_9FLAO</name>
<evidence type="ECO:0000313" key="1">
    <source>
        <dbReference type="EMBL" id="MUH37512.1"/>
    </source>
</evidence>
<dbReference type="InterPro" id="IPR015943">
    <property type="entry name" value="WD40/YVTN_repeat-like_dom_sf"/>
</dbReference>
<accession>A0A7X2ZW77</accession>
<protein>
    <recommendedName>
        <fullName evidence="3">Sortilin N-terminal domain-containing protein</fullName>
    </recommendedName>
</protein>
<proteinExistence type="predicted"/>
<gene>
    <name evidence="1" type="ORF">D9O36_16800</name>
</gene>